<sequence>MVPQKVKYWWKIISHGDMKRCAAGVGACCEGEESKDGYVPASRDDIESQSSTNVASKRVRQSTPDSGEILKARNGEEMNDANV</sequence>
<evidence type="ECO:0000313" key="3">
    <source>
        <dbReference type="Proteomes" id="UP000289340"/>
    </source>
</evidence>
<protein>
    <submittedName>
        <fullName evidence="2">Uncharacterized protein</fullName>
    </submittedName>
</protein>
<evidence type="ECO:0000256" key="1">
    <source>
        <dbReference type="SAM" id="MobiDB-lite"/>
    </source>
</evidence>
<dbReference type="AlphaFoldDB" id="A0A445F5E1"/>
<dbReference type="EMBL" id="QZWG01000020">
    <property type="protein sequence ID" value="RZB44006.1"/>
    <property type="molecule type" value="Genomic_DNA"/>
</dbReference>
<dbReference type="Proteomes" id="UP000289340">
    <property type="component" value="Chromosome 20"/>
</dbReference>
<proteinExistence type="predicted"/>
<feature type="region of interest" description="Disordered" evidence="1">
    <location>
        <begin position="33"/>
        <end position="83"/>
    </location>
</feature>
<evidence type="ECO:0000313" key="2">
    <source>
        <dbReference type="EMBL" id="RZB44006.1"/>
    </source>
</evidence>
<name>A0A445F5E1_GLYSO</name>
<reference evidence="2 3" key="1">
    <citation type="submission" date="2018-09" db="EMBL/GenBank/DDBJ databases">
        <title>A high-quality reference genome of wild soybean provides a powerful tool to mine soybean genomes.</title>
        <authorList>
            <person name="Xie M."/>
            <person name="Chung C.Y.L."/>
            <person name="Li M.-W."/>
            <person name="Wong F.-L."/>
            <person name="Chan T.-F."/>
            <person name="Lam H.-M."/>
        </authorList>
    </citation>
    <scope>NUCLEOTIDE SEQUENCE [LARGE SCALE GENOMIC DNA]</scope>
    <source>
        <strain evidence="3">cv. W05</strain>
        <tissue evidence="2">Hypocotyl of etiolated seedlings</tissue>
    </source>
</reference>
<accession>A0A445F5E1</accession>
<gene>
    <name evidence="2" type="ORF">D0Y65_054171</name>
</gene>
<organism evidence="2 3">
    <name type="scientific">Glycine soja</name>
    <name type="common">Wild soybean</name>
    <dbReference type="NCBI Taxonomy" id="3848"/>
    <lineage>
        <taxon>Eukaryota</taxon>
        <taxon>Viridiplantae</taxon>
        <taxon>Streptophyta</taxon>
        <taxon>Embryophyta</taxon>
        <taxon>Tracheophyta</taxon>
        <taxon>Spermatophyta</taxon>
        <taxon>Magnoliopsida</taxon>
        <taxon>eudicotyledons</taxon>
        <taxon>Gunneridae</taxon>
        <taxon>Pentapetalae</taxon>
        <taxon>rosids</taxon>
        <taxon>fabids</taxon>
        <taxon>Fabales</taxon>
        <taxon>Fabaceae</taxon>
        <taxon>Papilionoideae</taxon>
        <taxon>50 kb inversion clade</taxon>
        <taxon>NPAAA clade</taxon>
        <taxon>indigoferoid/millettioid clade</taxon>
        <taxon>Phaseoleae</taxon>
        <taxon>Glycine</taxon>
        <taxon>Glycine subgen. Soja</taxon>
    </lineage>
</organism>
<feature type="compositionally biased region" description="Basic and acidic residues" evidence="1">
    <location>
        <begin position="33"/>
        <end position="46"/>
    </location>
</feature>
<comment type="caution">
    <text evidence="2">The sequence shown here is derived from an EMBL/GenBank/DDBJ whole genome shotgun (WGS) entry which is preliminary data.</text>
</comment>
<keyword evidence="3" id="KW-1185">Reference proteome</keyword>
<feature type="compositionally biased region" description="Polar residues" evidence="1">
    <location>
        <begin position="48"/>
        <end position="65"/>
    </location>
</feature>